<sequence>MVKQIHEKARQNLEDKTKLYEKQANKGRRKMIFEVGDQVWVHLRKERFPEERKSKLMPRVDGPFTITRRINDNAYQVDLQGKYTVSSSFNVSDLSPFIADEADLRTNPFQEGGDDMSMTKDTELEPEHVPELEL</sequence>
<keyword evidence="1" id="KW-0175">Coiled coil</keyword>
<reference evidence="4 5" key="1">
    <citation type="submission" date="2024-04" db="EMBL/GenBank/DDBJ databases">
        <title>Genome assembly C_amara_ONT_v2.</title>
        <authorList>
            <person name="Yant L."/>
            <person name="Moore C."/>
            <person name="Slenker M."/>
        </authorList>
    </citation>
    <scope>NUCLEOTIDE SEQUENCE [LARGE SCALE GENOMIC DNA]</scope>
    <source>
        <tissue evidence="4">Leaf</tissue>
    </source>
</reference>
<accession>A0ABD1BVZ3</accession>
<dbReference type="InterPro" id="IPR056924">
    <property type="entry name" value="SH3_Tf2-1"/>
</dbReference>
<dbReference type="AlphaFoldDB" id="A0ABD1BVZ3"/>
<dbReference type="PANTHER" id="PTHR35046">
    <property type="entry name" value="ZINC KNUCKLE (CCHC-TYPE) FAMILY PROTEIN"/>
    <property type="match status" value="1"/>
</dbReference>
<dbReference type="EMBL" id="JBANAX010000133">
    <property type="protein sequence ID" value="KAL1221229.1"/>
    <property type="molecule type" value="Genomic_DNA"/>
</dbReference>
<dbReference type="PANTHER" id="PTHR35046:SF26">
    <property type="entry name" value="RNA-DIRECTED DNA POLYMERASE"/>
    <property type="match status" value="1"/>
</dbReference>
<comment type="caution">
    <text evidence="4">The sequence shown here is derived from an EMBL/GenBank/DDBJ whole genome shotgun (WGS) entry which is preliminary data.</text>
</comment>
<feature type="coiled-coil region" evidence="1">
    <location>
        <begin position="3"/>
        <end position="30"/>
    </location>
</feature>
<evidence type="ECO:0000259" key="3">
    <source>
        <dbReference type="Pfam" id="PF24626"/>
    </source>
</evidence>
<dbReference type="Proteomes" id="UP001558713">
    <property type="component" value="Unassembled WGS sequence"/>
</dbReference>
<protein>
    <recommendedName>
        <fullName evidence="3">Tf2-1-like SH3-like domain-containing protein</fullName>
    </recommendedName>
</protein>
<feature type="region of interest" description="Disordered" evidence="2">
    <location>
        <begin position="102"/>
        <end position="134"/>
    </location>
</feature>
<name>A0ABD1BVZ3_CARAN</name>
<evidence type="ECO:0000313" key="5">
    <source>
        <dbReference type="Proteomes" id="UP001558713"/>
    </source>
</evidence>
<organism evidence="4 5">
    <name type="scientific">Cardamine amara subsp. amara</name>
    <dbReference type="NCBI Taxonomy" id="228776"/>
    <lineage>
        <taxon>Eukaryota</taxon>
        <taxon>Viridiplantae</taxon>
        <taxon>Streptophyta</taxon>
        <taxon>Embryophyta</taxon>
        <taxon>Tracheophyta</taxon>
        <taxon>Spermatophyta</taxon>
        <taxon>Magnoliopsida</taxon>
        <taxon>eudicotyledons</taxon>
        <taxon>Gunneridae</taxon>
        <taxon>Pentapetalae</taxon>
        <taxon>rosids</taxon>
        <taxon>malvids</taxon>
        <taxon>Brassicales</taxon>
        <taxon>Brassicaceae</taxon>
        <taxon>Cardamineae</taxon>
        <taxon>Cardamine</taxon>
    </lineage>
</organism>
<dbReference type="Pfam" id="PF24626">
    <property type="entry name" value="SH3_Tf2-1"/>
    <property type="match status" value="1"/>
</dbReference>
<gene>
    <name evidence="4" type="ORF">V5N11_022213</name>
</gene>
<proteinExistence type="predicted"/>
<evidence type="ECO:0000313" key="4">
    <source>
        <dbReference type="EMBL" id="KAL1221229.1"/>
    </source>
</evidence>
<feature type="domain" description="Tf2-1-like SH3-like" evidence="3">
    <location>
        <begin position="36"/>
        <end position="97"/>
    </location>
</feature>
<evidence type="ECO:0000256" key="2">
    <source>
        <dbReference type="SAM" id="MobiDB-lite"/>
    </source>
</evidence>
<evidence type="ECO:0000256" key="1">
    <source>
        <dbReference type="SAM" id="Coils"/>
    </source>
</evidence>
<keyword evidence="5" id="KW-1185">Reference proteome</keyword>
<feature type="compositionally biased region" description="Basic and acidic residues" evidence="2">
    <location>
        <begin position="117"/>
        <end position="134"/>
    </location>
</feature>